<proteinExistence type="inferred from homology"/>
<accession>A0A3D1JGE4</accession>
<dbReference type="InterPro" id="IPR043129">
    <property type="entry name" value="ATPase_NBD"/>
</dbReference>
<dbReference type="SUPFAM" id="SSF46785">
    <property type="entry name" value="Winged helix' DNA-binding domain"/>
    <property type="match status" value="1"/>
</dbReference>
<evidence type="ECO:0000256" key="1">
    <source>
        <dbReference type="ARBA" id="ARBA00006479"/>
    </source>
</evidence>
<evidence type="ECO:0000313" key="3">
    <source>
        <dbReference type="Proteomes" id="UP000264141"/>
    </source>
</evidence>
<dbReference type="STRING" id="229919.GCA_001050195_00584"/>
<dbReference type="Gene3D" id="3.30.420.40">
    <property type="match status" value="2"/>
</dbReference>
<protein>
    <submittedName>
        <fullName evidence="2">Uncharacterized protein</fullName>
    </submittedName>
</protein>
<dbReference type="PANTHER" id="PTHR18964:SF149">
    <property type="entry name" value="BIFUNCTIONAL UDP-N-ACETYLGLUCOSAMINE 2-EPIMERASE_N-ACETYLMANNOSAMINE KINASE"/>
    <property type="match status" value="1"/>
</dbReference>
<dbReference type="Pfam" id="PF00480">
    <property type="entry name" value="ROK"/>
    <property type="match status" value="1"/>
</dbReference>
<evidence type="ECO:0000313" key="2">
    <source>
        <dbReference type="EMBL" id="HCE17295.1"/>
    </source>
</evidence>
<dbReference type="Proteomes" id="UP000264141">
    <property type="component" value="Unassembled WGS sequence"/>
</dbReference>
<dbReference type="PROSITE" id="PS01125">
    <property type="entry name" value="ROK"/>
    <property type="match status" value="1"/>
</dbReference>
<name>A0A3D1JGE4_9CHLR</name>
<dbReference type="InterPro" id="IPR036388">
    <property type="entry name" value="WH-like_DNA-bd_sf"/>
</dbReference>
<reference evidence="2 3" key="1">
    <citation type="journal article" date="2018" name="Nat. Biotechnol.">
        <title>A standardized bacterial taxonomy based on genome phylogeny substantially revises the tree of life.</title>
        <authorList>
            <person name="Parks D.H."/>
            <person name="Chuvochina M."/>
            <person name="Waite D.W."/>
            <person name="Rinke C."/>
            <person name="Skarshewski A."/>
            <person name="Chaumeil P.A."/>
            <person name="Hugenholtz P."/>
        </authorList>
    </citation>
    <scope>NUCLEOTIDE SEQUENCE [LARGE SCALE GENOMIC DNA]</scope>
    <source>
        <strain evidence="2">UBA8781</strain>
    </source>
</reference>
<dbReference type="InterPro" id="IPR036390">
    <property type="entry name" value="WH_DNA-bd_sf"/>
</dbReference>
<dbReference type="SUPFAM" id="SSF53067">
    <property type="entry name" value="Actin-like ATPase domain"/>
    <property type="match status" value="1"/>
</dbReference>
<dbReference type="CDD" id="cd24076">
    <property type="entry name" value="ASKHA_ATPase_ROK_BsXylR-like"/>
    <property type="match status" value="1"/>
</dbReference>
<comment type="caution">
    <text evidence="2">The sequence shown here is derived from an EMBL/GenBank/DDBJ whole genome shotgun (WGS) entry which is preliminary data.</text>
</comment>
<dbReference type="InterPro" id="IPR000600">
    <property type="entry name" value="ROK"/>
</dbReference>
<organism evidence="2 3">
    <name type="scientific">Anaerolinea thermolimosa</name>
    <dbReference type="NCBI Taxonomy" id="229919"/>
    <lineage>
        <taxon>Bacteria</taxon>
        <taxon>Bacillati</taxon>
        <taxon>Chloroflexota</taxon>
        <taxon>Anaerolineae</taxon>
        <taxon>Anaerolineales</taxon>
        <taxon>Anaerolineaceae</taxon>
        <taxon>Anaerolinea</taxon>
    </lineage>
</organism>
<dbReference type="InterPro" id="IPR049874">
    <property type="entry name" value="ROK_cs"/>
</dbReference>
<dbReference type="EMBL" id="DPBP01000023">
    <property type="protein sequence ID" value="HCE17295.1"/>
    <property type="molecule type" value="Genomic_DNA"/>
</dbReference>
<gene>
    <name evidence="2" type="ORF">DEQ80_05500</name>
</gene>
<dbReference type="AlphaFoldDB" id="A0A3D1JGE4"/>
<comment type="similarity">
    <text evidence="1">Belongs to the ROK (NagC/XylR) family.</text>
</comment>
<dbReference type="Gene3D" id="1.10.10.10">
    <property type="entry name" value="Winged helix-like DNA-binding domain superfamily/Winged helix DNA-binding domain"/>
    <property type="match status" value="1"/>
</dbReference>
<sequence>MSTTFWTVPTQNLKNLNKHAIIDLIRFTSGGISRVEIARRMGLTRAAVSAIVDDLMSIGLVRETEGSYPSGRRPIVLEINPDLGHVIGIDMGASHVMLILADFSGRQLHEIEVPLDINEGPSICLARVAELVDQLLKEAGMSMSQISAVGVGVPGPIVQKEGMVSGPPIMPGWDRYPIRDHLQELWKVPVSLNNDAELGAVGEWAYGAGRGEHNLAYIKVGTGIGAGLLLEGQIYRGSTGCAGEIGHITIDENGPLCTCGNRGCLEAIAGGAAIARKAMEAVRMGQRTQLAEMVRNGKLTVADVMNAARHGDHLAQRITAEAGMHLGTAIANIVNLFNPSMVVIGGSVGQIGDLLLEPIRLTVQRRSLLVASRNVRITAALLGKHSVAIGAVVVALSIALHQIADKN</sequence>
<dbReference type="Pfam" id="PF13412">
    <property type="entry name" value="HTH_24"/>
    <property type="match status" value="1"/>
</dbReference>
<dbReference type="PANTHER" id="PTHR18964">
    <property type="entry name" value="ROK (REPRESSOR, ORF, KINASE) FAMILY"/>
    <property type="match status" value="1"/>
</dbReference>